<keyword evidence="2" id="KW-1185">Reference proteome</keyword>
<evidence type="ECO:0000313" key="1">
    <source>
        <dbReference type="EMBL" id="KIK31937.1"/>
    </source>
</evidence>
<evidence type="ECO:0000313" key="2">
    <source>
        <dbReference type="Proteomes" id="UP000054485"/>
    </source>
</evidence>
<proteinExistence type="predicted"/>
<sequence>MARLDDMATRIIAAWYFLHQDEEYPATNFNAFDQNDEVNNKHVNVQADHYRLVREI</sequence>
<reference evidence="1 2" key="1">
    <citation type="submission" date="2014-04" db="EMBL/GenBank/DDBJ databases">
        <authorList>
            <consortium name="DOE Joint Genome Institute"/>
            <person name="Kuo A."/>
            <person name="Ruytinx J."/>
            <person name="Rineau F."/>
            <person name="Colpaert J."/>
            <person name="Kohler A."/>
            <person name="Nagy L.G."/>
            <person name="Floudas D."/>
            <person name="Copeland A."/>
            <person name="Barry K.W."/>
            <person name="Cichocki N."/>
            <person name="Veneault-Fourrey C."/>
            <person name="LaButti K."/>
            <person name="Lindquist E.A."/>
            <person name="Lipzen A."/>
            <person name="Lundell T."/>
            <person name="Morin E."/>
            <person name="Murat C."/>
            <person name="Sun H."/>
            <person name="Tunlid A."/>
            <person name="Henrissat B."/>
            <person name="Grigoriev I.V."/>
            <person name="Hibbett D.S."/>
            <person name="Martin F."/>
            <person name="Nordberg H.P."/>
            <person name="Cantor M.N."/>
            <person name="Hua S.X."/>
        </authorList>
    </citation>
    <scope>NUCLEOTIDE SEQUENCE [LARGE SCALE GENOMIC DNA]</scope>
    <source>
        <strain evidence="1 2">UH-Slu-Lm8-n1</strain>
    </source>
</reference>
<dbReference type="InParanoid" id="A0A0D0ACH8"/>
<accession>A0A0D0ACH8</accession>
<reference evidence="2" key="2">
    <citation type="submission" date="2015-01" db="EMBL/GenBank/DDBJ databases">
        <title>Evolutionary Origins and Diversification of the Mycorrhizal Mutualists.</title>
        <authorList>
            <consortium name="DOE Joint Genome Institute"/>
            <consortium name="Mycorrhizal Genomics Consortium"/>
            <person name="Kohler A."/>
            <person name="Kuo A."/>
            <person name="Nagy L.G."/>
            <person name="Floudas D."/>
            <person name="Copeland A."/>
            <person name="Barry K.W."/>
            <person name="Cichocki N."/>
            <person name="Veneault-Fourrey C."/>
            <person name="LaButti K."/>
            <person name="Lindquist E.A."/>
            <person name="Lipzen A."/>
            <person name="Lundell T."/>
            <person name="Morin E."/>
            <person name="Murat C."/>
            <person name="Riley R."/>
            <person name="Ohm R."/>
            <person name="Sun H."/>
            <person name="Tunlid A."/>
            <person name="Henrissat B."/>
            <person name="Grigoriev I.V."/>
            <person name="Hibbett D.S."/>
            <person name="Martin F."/>
        </authorList>
    </citation>
    <scope>NUCLEOTIDE SEQUENCE [LARGE SCALE GENOMIC DNA]</scope>
    <source>
        <strain evidence="2">UH-Slu-Lm8-n1</strain>
    </source>
</reference>
<protein>
    <submittedName>
        <fullName evidence="1">Glycoside hydrolase family 3 protein</fullName>
    </submittedName>
</protein>
<organism evidence="1 2">
    <name type="scientific">Suillus luteus UH-Slu-Lm8-n1</name>
    <dbReference type="NCBI Taxonomy" id="930992"/>
    <lineage>
        <taxon>Eukaryota</taxon>
        <taxon>Fungi</taxon>
        <taxon>Dikarya</taxon>
        <taxon>Basidiomycota</taxon>
        <taxon>Agaricomycotina</taxon>
        <taxon>Agaricomycetes</taxon>
        <taxon>Agaricomycetidae</taxon>
        <taxon>Boletales</taxon>
        <taxon>Suillineae</taxon>
        <taxon>Suillaceae</taxon>
        <taxon>Suillus</taxon>
    </lineage>
</organism>
<gene>
    <name evidence="1" type="ORF">CY34DRAFT_102490</name>
</gene>
<feature type="non-terminal residue" evidence="1">
    <location>
        <position position="56"/>
    </location>
</feature>
<dbReference type="OrthoDB" id="3035352at2759"/>
<dbReference type="Proteomes" id="UP000054485">
    <property type="component" value="Unassembled WGS sequence"/>
</dbReference>
<dbReference type="AlphaFoldDB" id="A0A0D0ACH8"/>
<dbReference type="EMBL" id="KN836520">
    <property type="protein sequence ID" value="KIK31937.1"/>
    <property type="molecule type" value="Genomic_DNA"/>
</dbReference>
<keyword evidence="1" id="KW-0378">Hydrolase</keyword>
<dbReference type="GO" id="GO:0016787">
    <property type="term" value="F:hydrolase activity"/>
    <property type="evidence" value="ECO:0007669"/>
    <property type="project" value="UniProtKB-KW"/>
</dbReference>
<name>A0A0D0ACH8_9AGAM</name>
<dbReference type="STRING" id="930992.A0A0D0ACH8"/>
<dbReference type="HOGENOM" id="CLU_3020122_0_0_1"/>